<feature type="compositionally biased region" description="Basic and acidic residues" evidence="2">
    <location>
        <begin position="3059"/>
        <end position="3068"/>
    </location>
</feature>
<dbReference type="Gene3D" id="1.10.287.1490">
    <property type="match status" value="1"/>
</dbReference>
<feature type="coiled-coil region" evidence="1">
    <location>
        <begin position="1932"/>
        <end position="2022"/>
    </location>
</feature>
<feature type="coiled-coil region" evidence="1">
    <location>
        <begin position="1024"/>
        <end position="1114"/>
    </location>
</feature>
<evidence type="ECO:0000256" key="1">
    <source>
        <dbReference type="SAM" id="Coils"/>
    </source>
</evidence>
<feature type="compositionally biased region" description="Polar residues" evidence="2">
    <location>
        <begin position="3069"/>
        <end position="3080"/>
    </location>
</feature>
<keyword evidence="1" id="KW-0175">Coiled coil</keyword>
<keyword evidence="4" id="KW-1185">Reference proteome</keyword>
<sequence length="3080" mass="343013">MKEVHPGLARARVERLARRIENSQEIGLRAASHISVELESLLKSSSPDAITAYVHSLASALSKANDDNTELLARLQAEAFGRASTVQELHQCRSELSALQSTLQDMTRRSPLTTESLNVASLNKKLDDCISDSNAANAAIHALKLELSACHRTISTLESSEHSLKSAICELERNRSTLAEALNAHQSQNVQLHKELAKYDPIRSGDTIPDARLICRNCGRKNAEAEMLLSRVVELKGDSVEAKNAAHFHKSNHLSALKQLYEERHQVKQILQDNAMLASEIRVMKDDQAVQHQQIQSYMSNAERAQQALLTATERYRQQVSIQLSLREEVISSSKSSAVEQTKVLRAALEMILVLTIALRHAQDESSVSRARVLENLKETEEYQLFIASKAESLLILFHEISKRLTTIRRTIAADRTSSSQRIADDLFSVIQLINSNKGQGAALTVKERADLELTRRGRLVAAKQLVASLSERAEKDRQKTDKALQELQKRIVLVDDMIAGGPNSDTSILDTPPLRAMSEPLSATGTIMELEQSRQRLRIHTHSRATSIDAQTPKASPYMAVLIASTLPLMPEIPSTLCPEDLVASINTTLLVQVIRDKDAQIRRLKEGRPAGQRQQRGRGSSLPASPTRRRSPPGSDATSAVAVLACNRILEDKSIEVKKVINAAPTIGLPLILESRNESVLSLQQAHSNMDTRLQVLPEARKRASHPPRSDGEIRESARRETTDILSQQLGRVMSGGDGASQRIKELEEERDRLNCALTEVIGDRDRVEMELSSHRNEFAQTRATLEAANALLEQTQAVAMTRDLNIFEVATKDQITKDAQLKQLFDEKQAEVSKHNSQIANLKNEREALERRVQDLETQMRITHEEKSKAMDEIVKLKSQGNEPLHERAELARVNDQLSRSMAELESHITLLQNVVLEKDTKIKELSATISNMRGQHAQDMSARVHQGRLQEILSERDAYAMMLEGDIAKHKASAEDRKAEATAAVVLSTQTGMQLEENIALLELSKAALLEKDAQLKQLFDEKQAEVSKHNSQIANLKNEREALERRVQDLETQMRITHEEKSKAMDEIVKLKSQGNEPLHERAELARVNDQLSRSMAELESHITLLQNVVLEKDTKIKELSATISNMRGQHAQDMSERECHLTAGEAETGGIPILHASIASSESMQPQSDTGLDSNMLPSELKENALVLKNVQFQLEKLRPTLSLAPSLPIGNSDVAARNTCNIESSVKPSIVDSNAIIEAAEAEISRLRQCTIELTRLKADEVASIQTEWDDQKRNYLATLSTLRDSLYEAANASDVMKAAYEHMIAETKAREKRLNQRSTANNCHATLTEGLSNIKERIAVDADSLNELLGQLPLRHEGNSDAFVKIAGFLSKYFSLFGGIIELIKPEALETEVVQSALRILSDNPLFTGSMATSSDDNALTLSDVNLGGLMLQFMEEGRQLSTSMIQIRSFKHQAITQPLVNLESSWHTTVEQRAYLLRLVQHLMKTVVRLRASQKSKNAAIEALRDKPKTITSTTGENSTPKASYDSEVNKLQSELAQAYSALAKTEDLEQQRDALVQEDLETQMRITHEEKSKAMDEIVKLKSQGNEPLHERAELARVNDQLSRSMAELESHITLLQNVVLEKDTKIKELSATISNMRGQHAQDMSARVHQGRLQEILSERDAYAMMLEGDIAKHKASAEDRKAEATAAVVLSTQTGMQLEENIALLELSKAALLEKDAQLKQLFDEKQAEVSKHNSQIANLKNEREALERRVQDLETQMRITHEEKSKAMDEIVKLKSQKGNEPLHERAELARVNDQLSRSMAELESHITLLQNVVLEKDTKIKELSATISNMRGQHAQDMSARVHQGRLQEILSERDAYAMMLEGDIAKHKASAEDRKAEATAAVVLSTQTGMQLEENIALLELSKAALLEKDAQLKQLFDEKQAEVSKHNSQIANLKNEREALERRVQDLETQMRITHEEKSKAMDEIVKLKSQGNEPLHERAELARVNDQLSRSMAELESHITLLQNVVLEKDTKIKELSATISNMRGQHAQDMSERECHLTAGEAETGGIPILHASIASSESMQPQSDTGLDSNMLPSELKENALVLKNVQFQLEKLRPTLSLAPSLPIGNSDVAARNTCNIESSVKPSIVDSNAIIEAAEAEISRLRQCTIELTRLKADEVASIQTEWDDQKRNYLATLSTLRDSLYEAANASDVMKAAYEHMIAETKAREKRLNQRSTANNCHATLTEGLSNIKERIAVDADSLNELLGQLPLRHEGNSDAFVKIAGFLSKYFSLFGGIIELIKPEALETEVVQSALRILSDNPLFTGSMATSSDDNALTLSDVNLGGLMLQFMEEGRQLSTSMIQIRSFKHQAITQPLVNLESSWHTTVEQRAYLLRLVQHLMKTVVRLRASQKSKNAAIEALRDKPKTITSTTGENSTPKASYDSEVNKLQSELAQAYSALAKTEDLEQQRDALVQEVEELQAHHTRETKRIEALSVEIETLQEANTKLELEVEVSRRIKPFKATDHHEEGRNDTIAKLSSDLSRLHTTYEQEKARYVVEMKQKADAVEGLLVEREIALSRMEFAFTQMRKMEAELATLALQLADAHASIERRARISDVSVKDATRESQDNEPLATDILMGRNKFLEAQLVDNDKRFALLHDHHKRILAELSATRIKVTQMQYDMGVLRESTVPRCQVESVSEEVELLLESTSQQQEVVQALQQRVRNLDIDAARLEAERDTAQSLVASLRARLDDALKDASSKLVNYIANDSKETGVGFLLPCVCGVAAQLGRLNIENRGLLVAVRARDFMLAELRERLASTPAPSKTPLIVSKGVQVNEKKVTKACKHAATLATISTSDKHCGTDFSELSIQTDVVFFDAALHVVNMNEIIEEEHTIERSLYVPVVSPEPNGETLCSTTHHYSESEHTSSYIRENHGIEAYQNSVSASPSYTSTLSYTPPPLQHTTSFTQNSMQSSFIMMDSHSSSFLSMSCPDALQRSDESLSNSFSFPSSHIDEAQVEKEIAAIKKASAESLKQTAATLSHFYSAGGYIKSRKHKGDSCTDHDASYSRNLDSDTSNQ</sequence>
<feature type="coiled-coil region" evidence="1">
    <location>
        <begin position="1602"/>
        <end position="1629"/>
    </location>
</feature>
<dbReference type="Proteomes" id="UP000317494">
    <property type="component" value="Unassembled WGS sequence"/>
</dbReference>
<dbReference type="EMBL" id="QEAN01000122">
    <property type="protein sequence ID" value="TPX47138.1"/>
    <property type="molecule type" value="Genomic_DNA"/>
</dbReference>
<protein>
    <submittedName>
        <fullName evidence="3">Uncharacterized protein</fullName>
    </submittedName>
</protein>
<comment type="caution">
    <text evidence="3">The sequence shown here is derived from an EMBL/GenBank/DDBJ whole genome shotgun (WGS) entry which is preliminary data.</text>
</comment>
<feature type="coiled-coil region" evidence="1">
    <location>
        <begin position="828"/>
        <end position="918"/>
    </location>
</feature>
<feature type="region of interest" description="Disordered" evidence="2">
    <location>
        <begin position="702"/>
        <end position="723"/>
    </location>
</feature>
<gene>
    <name evidence="3" type="ORF">SeMB42_g03442</name>
</gene>
<organism evidence="3 4">
    <name type="scientific">Synchytrium endobioticum</name>
    <dbReference type="NCBI Taxonomy" id="286115"/>
    <lineage>
        <taxon>Eukaryota</taxon>
        <taxon>Fungi</taxon>
        <taxon>Fungi incertae sedis</taxon>
        <taxon>Chytridiomycota</taxon>
        <taxon>Chytridiomycota incertae sedis</taxon>
        <taxon>Chytridiomycetes</taxon>
        <taxon>Synchytriales</taxon>
        <taxon>Synchytriaceae</taxon>
        <taxon>Synchytrium</taxon>
    </lineage>
</organism>
<evidence type="ECO:0000313" key="4">
    <source>
        <dbReference type="Proteomes" id="UP000317494"/>
    </source>
</evidence>
<accession>A0A507D785</accession>
<dbReference type="PANTHER" id="PTHR23159">
    <property type="entry name" value="CENTROSOMAL PROTEIN 2"/>
    <property type="match status" value="1"/>
</dbReference>
<name>A0A507D785_9FUNG</name>
<feature type="coiled-coil region" evidence="1">
    <location>
        <begin position="1735"/>
        <end position="1826"/>
    </location>
</feature>
<feature type="compositionally biased region" description="Basic and acidic residues" evidence="2">
    <location>
        <begin position="710"/>
        <end position="723"/>
    </location>
</feature>
<proteinExistence type="predicted"/>
<feature type="coiled-coil region" evidence="1">
    <location>
        <begin position="2446"/>
        <end position="2518"/>
    </location>
</feature>
<evidence type="ECO:0000313" key="3">
    <source>
        <dbReference type="EMBL" id="TPX47138.1"/>
    </source>
</evidence>
<dbReference type="PANTHER" id="PTHR23159:SF60">
    <property type="entry name" value="SPINDLE ASSEMBLY ABNORMAL PROTEIN 4"/>
    <property type="match status" value="1"/>
</dbReference>
<feature type="region of interest" description="Disordered" evidence="2">
    <location>
        <begin position="604"/>
        <end position="640"/>
    </location>
</feature>
<dbReference type="STRING" id="286115.A0A507D785"/>
<evidence type="ECO:0000256" key="2">
    <source>
        <dbReference type="SAM" id="MobiDB-lite"/>
    </source>
</evidence>
<feature type="region of interest" description="Disordered" evidence="2">
    <location>
        <begin position="3054"/>
        <end position="3080"/>
    </location>
</feature>
<reference evidence="3 4" key="1">
    <citation type="journal article" date="2019" name="Sci. Rep.">
        <title>Comparative genomics of chytrid fungi reveal insights into the obligate biotrophic and pathogenic lifestyle of Synchytrium endobioticum.</title>
        <authorList>
            <person name="van de Vossenberg B.T.L.H."/>
            <person name="Warris S."/>
            <person name="Nguyen H.D.T."/>
            <person name="van Gent-Pelzer M.P.E."/>
            <person name="Joly D.L."/>
            <person name="van de Geest H.C."/>
            <person name="Bonants P.J.M."/>
            <person name="Smith D.S."/>
            <person name="Levesque C.A."/>
            <person name="van der Lee T.A.J."/>
        </authorList>
    </citation>
    <scope>NUCLEOTIDE SEQUENCE [LARGE SCALE GENOMIC DNA]</scope>
    <source>
        <strain evidence="3 4">MB42</strain>
    </source>
</reference>
<feature type="coiled-coil region" evidence="1">
    <location>
        <begin position="739"/>
        <end position="766"/>
    </location>
</feature>
<dbReference type="VEuPathDB" id="FungiDB:SeMB42_g03442"/>
<feature type="coiled-coil region" evidence="1">
    <location>
        <begin position="2718"/>
        <end position="2759"/>
    </location>
</feature>